<feature type="domain" description="Right handed beta helix" evidence="6">
    <location>
        <begin position="484"/>
        <end position="614"/>
    </location>
</feature>
<gene>
    <name evidence="7" type="ORF">Hsar01_02616</name>
</gene>
<sequence length="682" mass="73818">MTLEEARAILGISTEEEPSEAVRRLGEARERLAEMVRTAPTDKLADQFQSELELFDQAMAALREEADRRRQAKLAGVMALVPGSVSGSAMKSKRDNFLDEPAPPKPTRTTVVPHDVMGAPAPKPEEPKVPEPVQEPAKKSSKGRFLVYTMIFMVIGGIGGGMAYKYVSDVNKLNRRKEIMLLERLGAGLVNSRRWEEATRSYLRIEELDPGSAIAANGRRSIEVGMQEEQEQFVGYWTGESQAAFEAGRLDDAREAADKVLARYPEDEAVLALSEKIRNARNDSLRKTLGAEVREAVEQRDWAVAEDGVTELANAIPGDDLITVLAKEIAAGREQERLDLTRARELAASAKLRDAGKFDPKVMEWMREAIALAPHDPEVREVYEKVASYSRTLHVPKDVPTLADALKNVRAKDRVVLGEGTFDAGVVVDFPVQIEGAGEGGTMLESTALEAPAITFGPGATGAVVTGITFQCKGFDASDKRFPAVQVRGSEVEFSGCTFKDASGNGLEVLDAGQAEAVQCGFENNGWDGFSARGSGSRMVARECKSTGNFAHGYEIWDGASAVVTDSQATKNSRNGILVDSAAEKLELTGNTITGNREYGILLSAGAAGTVHGNSCSENHLGGMLIRFAALSVRVEKNTLEDNYGDGLTLEQGLRADTYETNRLRSNDGRDLRQNVSFAAGN</sequence>
<dbReference type="Proteomes" id="UP001476282">
    <property type="component" value="Unassembled WGS sequence"/>
</dbReference>
<evidence type="ECO:0000259" key="6">
    <source>
        <dbReference type="Pfam" id="PF13229"/>
    </source>
</evidence>
<evidence type="ECO:0000256" key="1">
    <source>
        <dbReference type="ARBA" id="ARBA00004906"/>
    </source>
</evidence>
<dbReference type="InterPro" id="IPR022441">
    <property type="entry name" value="Para_beta_helix_rpt-2"/>
</dbReference>
<dbReference type="SMART" id="SM00710">
    <property type="entry name" value="PbH1"/>
    <property type="match status" value="4"/>
</dbReference>
<keyword evidence="5" id="KW-0472">Membrane</keyword>
<proteinExistence type="predicted"/>
<evidence type="ECO:0000313" key="8">
    <source>
        <dbReference type="Proteomes" id="UP001476282"/>
    </source>
</evidence>
<feature type="transmembrane region" description="Helical" evidence="5">
    <location>
        <begin position="145"/>
        <end position="167"/>
    </location>
</feature>
<evidence type="ECO:0000256" key="3">
    <source>
        <dbReference type="ARBA" id="ARBA00022786"/>
    </source>
</evidence>
<accession>A0ABP9UQ51</accession>
<dbReference type="InterPro" id="IPR011050">
    <property type="entry name" value="Pectin_lyase_fold/virulence"/>
</dbReference>
<dbReference type="InterPro" id="IPR051550">
    <property type="entry name" value="SCF-Subunits/Alg-Epimerases"/>
</dbReference>
<dbReference type="Gene3D" id="2.160.20.10">
    <property type="entry name" value="Single-stranded right-handed beta-helix, Pectin lyase-like"/>
    <property type="match status" value="1"/>
</dbReference>
<evidence type="ECO:0000256" key="2">
    <source>
        <dbReference type="ARBA" id="ARBA00022737"/>
    </source>
</evidence>
<dbReference type="SUPFAM" id="SSF48452">
    <property type="entry name" value="TPR-like"/>
    <property type="match status" value="1"/>
</dbReference>
<organism evidence="7 8">
    <name type="scientific">Haloferula sargassicola</name>
    <dbReference type="NCBI Taxonomy" id="490096"/>
    <lineage>
        <taxon>Bacteria</taxon>
        <taxon>Pseudomonadati</taxon>
        <taxon>Verrucomicrobiota</taxon>
        <taxon>Verrucomicrobiia</taxon>
        <taxon>Verrucomicrobiales</taxon>
        <taxon>Verrucomicrobiaceae</taxon>
        <taxon>Haloferula</taxon>
    </lineage>
</organism>
<evidence type="ECO:0000256" key="4">
    <source>
        <dbReference type="SAM" id="MobiDB-lite"/>
    </source>
</evidence>
<dbReference type="NCBIfam" id="TIGR03804">
    <property type="entry name" value="para_beta_helix"/>
    <property type="match status" value="1"/>
</dbReference>
<dbReference type="InterPro" id="IPR011990">
    <property type="entry name" value="TPR-like_helical_dom_sf"/>
</dbReference>
<keyword evidence="3" id="KW-0833">Ubl conjugation pathway</keyword>
<comment type="pathway">
    <text evidence="1">Protein modification; protein ubiquitination.</text>
</comment>
<reference evidence="7 8" key="1">
    <citation type="submission" date="2024-02" db="EMBL/GenBank/DDBJ databases">
        <title>Haloferula sargassicola NBRC 104335.</title>
        <authorList>
            <person name="Ichikawa N."/>
            <person name="Katano-Makiyama Y."/>
            <person name="Hidaka K."/>
        </authorList>
    </citation>
    <scope>NUCLEOTIDE SEQUENCE [LARGE SCALE GENOMIC DNA]</scope>
    <source>
        <strain evidence="7 8">NBRC 104335</strain>
    </source>
</reference>
<dbReference type="Pfam" id="PF13229">
    <property type="entry name" value="Beta_helix"/>
    <property type="match status" value="1"/>
</dbReference>
<keyword evidence="5" id="KW-1133">Transmembrane helix</keyword>
<keyword evidence="2" id="KW-0677">Repeat</keyword>
<dbReference type="InterPro" id="IPR012334">
    <property type="entry name" value="Pectin_lyas_fold"/>
</dbReference>
<comment type="caution">
    <text evidence="7">The sequence shown here is derived from an EMBL/GenBank/DDBJ whole genome shotgun (WGS) entry which is preliminary data.</text>
</comment>
<keyword evidence="8" id="KW-1185">Reference proteome</keyword>
<evidence type="ECO:0000256" key="5">
    <source>
        <dbReference type="SAM" id="Phobius"/>
    </source>
</evidence>
<dbReference type="PANTHER" id="PTHR22990:SF15">
    <property type="entry name" value="F-BOX ONLY PROTEIN 10"/>
    <property type="match status" value="1"/>
</dbReference>
<dbReference type="PANTHER" id="PTHR22990">
    <property type="entry name" value="F-BOX ONLY PROTEIN"/>
    <property type="match status" value="1"/>
</dbReference>
<feature type="region of interest" description="Disordered" evidence="4">
    <location>
        <begin position="118"/>
        <end position="137"/>
    </location>
</feature>
<dbReference type="InterPro" id="IPR039448">
    <property type="entry name" value="Beta_helix"/>
</dbReference>
<dbReference type="SUPFAM" id="SSF51126">
    <property type="entry name" value="Pectin lyase-like"/>
    <property type="match status" value="1"/>
</dbReference>
<feature type="region of interest" description="Disordered" evidence="4">
    <location>
        <begin position="89"/>
        <end position="113"/>
    </location>
</feature>
<dbReference type="EMBL" id="BAABRI010000014">
    <property type="protein sequence ID" value="GAA5483385.1"/>
    <property type="molecule type" value="Genomic_DNA"/>
</dbReference>
<evidence type="ECO:0000313" key="7">
    <source>
        <dbReference type="EMBL" id="GAA5483385.1"/>
    </source>
</evidence>
<name>A0ABP9UQ51_9BACT</name>
<protein>
    <recommendedName>
        <fullName evidence="6">Right handed beta helix domain-containing protein</fullName>
    </recommendedName>
</protein>
<dbReference type="InterPro" id="IPR006626">
    <property type="entry name" value="PbH1"/>
</dbReference>
<keyword evidence="5" id="KW-0812">Transmembrane</keyword>
<dbReference type="Gene3D" id="1.25.40.10">
    <property type="entry name" value="Tetratricopeptide repeat domain"/>
    <property type="match status" value="1"/>
</dbReference>